<sequence length="43" mass="5181">MFRGGPVQLVRDYDVRHEDSYVDECHMCYNSRLALIDKFPQYL</sequence>
<dbReference type="EMBL" id="BART01039305">
    <property type="protein sequence ID" value="GAH12656.1"/>
    <property type="molecule type" value="Genomic_DNA"/>
</dbReference>
<name>X1CVY7_9ZZZZ</name>
<proteinExistence type="predicted"/>
<reference evidence="1" key="1">
    <citation type="journal article" date="2014" name="Front. Microbiol.">
        <title>High frequency of phylogenetically diverse reductive dehalogenase-homologous genes in deep subseafloor sedimentary metagenomes.</title>
        <authorList>
            <person name="Kawai M."/>
            <person name="Futagami T."/>
            <person name="Toyoda A."/>
            <person name="Takaki Y."/>
            <person name="Nishi S."/>
            <person name="Hori S."/>
            <person name="Arai W."/>
            <person name="Tsubouchi T."/>
            <person name="Morono Y."/>
            <person name="Uchiyama I."/>
            <person name="Ito T."/>
            <person name="Fujiyama A."/>
            <person name="Inagaki F."/>
            <person name="Takami H."/>
        </authorList>
    </citation>
    <scope>NUCLEOTIDE SEQUENCE</scope>
    <source>
        <strain evidence="1">Expedition CK06-06</strain>
    </source>
</reference>
<accession>X1CVY7</accession>
<evidence type="ECO:0000313" key="1">
    <source>
        <dbReference type="EMBL" id="GAH12656.1"/>
    </source>
</evidence>
<feature type="non-terminal residue" evidence="1">
    <location>
        <position position="43"/>
    </location>
</feature>
<protein>
    <submittedName>
        <fullName evidence="1">Uncharacterized protein</fullName>
    </submittedName>
</protein>
<gene>
    <name evidence="1" type="ORF">S01H4_64678</name>
</gene>
<comment type="caution">
    <text evidence="1">The sequence shown here is derived from an EMBL/GenBank/DDBJ whole genome shotgun (WGS) entry which is preliminary data.</text>
</comment>
<organism evidence="1">
    <name type="scientific">marine sediment metagenome</name>
    <dbReference type="NCBI Taxonomy" id="412755"/>
    <lineage>
        <taxon>unclassified sequences</taxon>
        <taxon>metagenomes</taxon>
        <taxon>ecological metagenomes</taxon>
    </lineage>
</organism>
<dbReference type="AlphaFoldDB" id="X1CVY7"/>